<comment type="caution">
    <text evidence="2">The sequence shown here is derived from an EMBL/GenBank/DDBJ whole genome shotgun (WGS) entry which is preliminary data.</text>
</comment>
<feature type="region of interest" description="Disordered" evidence="1">
    <location>
        <begin position="52"/>
        <end position="97"/>
    </location>
</feature>
<protein>
    <submittedName>
        <fullName evidence="2">Uncharacterized protein</fullName>
    </submittedName>
</protein>
<evidence type="ECO:0000313" key="2">
    <source>
        <dbReference type="EMBL" id="KAG5180217.1"/>
    </source>
</evidence>
<dbReference type="EMBL" id="JAFCMP010000402">
    <property type="protein sequence ID" value="KAG5180217.1"/>
    <property type="molecule type" value="Genomic_DNA"/>
</dbReference>
<sequence length="282" mass="30837">MASHEASTRDPSASRAVANCAAAWAPAVEVVPTEESGFGWYTTEEIHLAHPALSPRFGSGTDSLSSRDGSRSPALRGQPPPAPHYFDEEDRGRACSRSAPDLHEWAEPMQTAAKRLTENTHVMQPSHSMLFGGNAKAAALSKGAGPPVPNVHSCMSSRTFNIDTRDSAVMSCLLRKANECCDGGKISQFSIGSSTARRDVMDVQQAMSDGMAVSPVTFTLHVPEFRVQLMPNSLGMRQYAEFKGRFRAALKAWRAIKRIQKPWRCLELRYLGSVMPFEITAR</sequence>
<gene>
    <name evidence="2" type="ORF">JKP88DRAFT_256201</name>
</gene>
<proteinExistence type="predicted"/>
<evidence type="ECO:0000313" key="3">
    <source>
        <dbReference type="Proteomes" id="UP000664859"/>
    </source>
</evidence>
<reference evidence="2" key="1">
    <citation type="submission" date="2021-02" db="EMBL/GenBank/DDBJ databases">
        <title>First Annotated Genome of the Yellow-green Alga Tribonema minus.</title>
        <authorList>
            <person name="Mahan K.M."/>
        </authorList>
    </citation>
    <scope>NUCLEOTIDE SEQUENCE</scope>
    <source>
        <strain evidence="2">UTEX B ZZ1240</strain>
    </source>
</reference>
<accession>A0A835YUB5</accession>
<evidence type="ECO:0000256" key="1">
    <source>
        <dbReference type="SAM" id="MobiDB-lite"/>
    </source>
</evidence>
<dbReference type="AlphaFoldDB" id="A0A835YUB5"/>
<organism evidence="2 3">
    <name type="scientific">Tribonema minus</name>
    <dbReference type="NCBI Taxonomy" id="303371"/>
    <lineage>
        <taxon>Eukaryota</taxon>
        <taxon>Sar</taxon>
        <taxon>Stramenopiles</taxon>
        <taxon>Ochrophyta</taxon>
        <taxon>PX clade</taxon>
        <taxon>Xanthophyceae</taxon>
        <taxon>Tribonematales</taxon>
        <taxon>Tribonemataceae</taxon>
        <taxon>Tribonema</taxon>
    </lineage>
</organism>
<dbReference type="Proteomes" id="UP000664859">
    <property type="component" value="Unassembled WGS sequence"/>
</dbReference>
<keyword evidence="3" id="KW-1185">Reference proteome</keyword>
<name>A0A835YUB5_9STRA</name>